<dbReference type="PROSITE" id="PS50404">
    <property type="entry name" value="GST_NTER"/>
    <property type="match status" value="1"/>
</dbReference>
<dbReference type="EMBL" id="KZ988249">
    <property type="protein sequence ID" value="RKP12660.1"/>
    <property type="molecule type" value="Genomic_DNA"/>
</dbReference>
<dbReference type="Pfam" id="PF00647">
    <property type="entry name" value="EF1G"/>
    <property type="match status" value="1"/>
</dbReference>
<evidence type="ECO:0000256" key="3">
    <source>
        <dbReference type="PROSITE-ProRule" id="PRU00519"/>
    </source>
</evidence>
<reference evidence="8" key="1">
    <citation type="journal article" date="2018" name="Nat. Microbiol.">
        <title>Leveraging single-cell genomics to expand the fungal tree of life.</title>
        <authorList>
            <person name="Ahrendt S.R."/>
            <person name="Quandt C.A."/>
            <person name="Ciobanu D."/>
            <person name="Clum A."/>
            <person name="Salamov A."/>
            <person name="Andreopoulos B."/>
            <person name="Cheng J.F."/>
            <person name="Woyke T."/>
            <person name="Pelin A."/>
            <person name="Henrissat B."/>
            <person name="Reynolds N.K."/>
            <person name="Benny G.L."/>
            <person name="Smith M.E."/>
            <person name="James T.Y."/>
            <person name="Grigoriev I.V."/>
        </authorList>
    </citation>
    <scope>NUCLEOTIDE SEQUENCE [LARGE SCALE GENOMIC DNA]</scope>
</reference>
<dbReference type="Gene3D" id="1.20.1050.10">
    <property type="match status" value="1"/>
</dbReference>
<dbReference type="InterPro" id="IPR036433">
    <property type="entry name" value="EF1B_G_C_sf"/>
</dbReference>
<keyword evidence="1 3" id="KW-0251">Elongation factor</keyword>
<evidence type="ECO:0000256" key="1">
    <source>
        <dbReference type="ARBA" id="ARBA00022768"/>
    </source>
</evidence>
<dbReference type="InterPro" id="IPR004045">
    <property type="entry name" value="Glutathione_S-Trfase_N"/>
</dbReference>
<gene>
    <name evidence="7" type="ORF">BJ684DRAFT_20814</name>
</gene>
<dbReference type="Gene3D" id="3.40.30.10">
    <property type="entry name" value="Glutaredoxin"/>
    <property type="match status" value="1"/>
</dbReference>
<dbReference type="SUPFAM" id="SSF52833">
    <property type="entry name" value="Thioredoxin-like"/>
    <property type="match status" value="1"/>
</dbReference>
<dbReference type="InterPro" id="IPR036282">
    <property type="entry name" value="Glutathione-S-Trfase_C_sf"/>
</dbReference>
<keyword evidence="8" id="KW-1185">Reference proteome</keyword>
<dbReference type="OrthoDB" id="249703at2759"/>
<dbReference type="PROSITE" id="PS50405">
    <property type="entry name" value="GST_CTER"/>
    <property type="match status" value="1"/>
</dbReference>
<feature type="domain" description="GST C-terminal" evidence="6">
    <location>
        <begin position="89"/>
        <end position="221"/>
    </location>
</feature>
<dbReference type="CDD" id="cd03181">
    <property type="entry name" value="GST_C_EF1Bgamma_like"/>
    <property type="match status" value="1"/>
</dbReference>
<protein>
    <recommendedName>
        <fullName evidence="9">Elongation factor 1-gamma</fullName>
    </recommendedName>
</protein>
<keyword evidence="2 3" id="KW-0648">Protein biosynthesis</keyword>
<dbReference type="SUPFAM" id="SSF47616">
    <property type="entry name" value="GST C-terminal domain-like"/>
    <property type="match status" value="1"/>
</dbReference>
<dbReference type="SFLD" id="SFLDG00358">
    <property type="entry name" value="Main_(cytGST)"/>
    <property type="match status" value="1"/>
</dbReference>
<dbReference type="PANTHER" id="PTHR43986">
    <property type="entry name" value="ELONGATION FACTOR 1-GAMMA"/>
    <property type="match status" value="1"/>
</dbReference>
<accession>A0A4P9Y4A1</accession>
<dbReference type="GO" id="GO:0005737">
    <property type="term" value="C:cytoplasm"/>
    <property type="evidence" value="ECO:0007669"/>
    <property type="project" value="TreeGrafter"/>
</dbReference>
<organism evidence="7 8">
    <name type="scientific">Piptocephalis cylindrospora</name>
    <dbReference type="NCBI Taxonomy" id="1907219"/>
    <lineage>
        <taxon>Eukaryota</taxon>
        <taxon>Fungi</taxon>
        <taxon>Fungi incertae sedis</taxon>
        <taxon>Zoopagomycota</taxon>
        <taxon>Zoopagomycotina</taxon>
        <taxon>Zoopagomycetes</taxon>
        <taxon>Zoopagales</taxon>
        <taxon>Piptocephalidaceae</taxon>
        <taxon>Piptocephalis</taxon>
    </lineage>
</organism>
<dbReference type="InterPro" id="IPR004046">
    <property type="entry name" value="GST_C"/>
</dbReference>
<dbReference type="FunFam" id="1.20.1050.10:FF:000006">
    <property type="entry name" value="Elongation factor 1 gamma"/>
    <property type="match status" value="1"/>
</dbReference>
<evidence type="ECO:0008006" key="9">
    <source>
        <dbReference type="Google" id="ProtNLM"/>
    </source>
</evidence>
<feature type="domain" description="EF-1-gamma C-terminal" evidence="4">
    <location>
        <begin position="245"/>
        <end position="404"/>
    </location>
</feature>
<dbReference type="GO" id="GO:0003746">
    <property type="term" value="F:translation elongation factor activity"/>
    <property type="evidence" value="ECO:0007669"/>
    <property type="project" value="UniProtKB-UniRule"/>
</dbReference>
<dbReference type="InterPro" id="IPR036249">
    <property type="entry name" value="Thioredoxin-like_sf"/>
</dbReference>
<evidence type="ECO:0000256" key="2">
    <source>
        <dbReference type="ARBA" id="ARBA00022917"/>
    </source>
</evidence>
<dbReference type="SMART" id="SM01183">
    <property type="entry name" value="EF1G"/>
    <property type="match status" value="1"/>
</dbReference>
<proteinExistence type="predicted"/>
<dbReference type="GO" id="GO:0005634">
    <property type="term" value="C:nucleus"/>
    <property type="evidence" value="ECO:0007669"/>
    <property type="project" value="TreeGrafter"/>
</dbReference>
<dbReference type="Proteomes" id="UP000267251">
    <property type="component" value="Unassembled WGS sequence"/>
</dbReference>
<evidence type="ECO:0000259" key="4">
    <source>
        <dbReference type="PROSITE" id="PS50040"/>
    </source>
</evidence>
<dbReference type="FunFam" id="3.30.70.1010:FF:000001">
    <property type="entry name" value="Elongation factor 1-gamma 1"/>
    <property type="match status" value="1"/>
</dbReference>
<dbReference type="CDD" id="cd03044">
    <property type="entry name" value="GST_N_EF1Bgamma"/>
    <property type="match status" value="1"/>
</dbReference>
<dbReference type="Pfam" id="PF02798">
    <property type="entry name" value="GST_N"/>
    <property type="match status" value="1"/>
</dbReference>
<dbReference type="SFLD" id="SFLDS00019">
    <property type="entry name" value="Glutathione_Transferase_(cytos"/>
    <property type="match status" value="1"/>
</dbReference>
<sequence>MSIGTIITYPANPRVAKSQIAALYSGVEVSVDSNVEMGKTNKSPEFLAKFPHGAVPVLETTGGSCIFESDAIAYYTASQQENSPLLGVDKVQAAQILQWILFANGSICPSLGTWLAPVFGYGTFNKVTYNNAVAALKRSLGTLDAHFLRNTFFVGERISLADITIACDLKVAFSTIFDPAFRKGIPNVTRWFTTIMAQPHVAATLGEVTFAEKEAQPKKDEKAAPAPKKVETAAVAAEEPAAPKAKSALDLLPKSSFNLEDWKRFYSNNDTKPDAMDYFWKNLDREGYSIWKVDYKYNDELTKVFMSSNLIGGFFARLERARKYVFASLLVMGEDNNSAISGYFVIRGQEVPFEVYDAADYDSYNFTKVENLDDEKTRALIADYFAWEGDFEGGMKFADGKIFK</sequence>
<dbReference type="InterPro" id="IPR040079">
    <property type="entry name" value="Glutathione_S-Trfase"/>
</dbReference>
<evidence type="ECO:0000313" key="8">
    <source>
        <dbReference type="Proteomes" id="UP000267251"/>
    </source>
</evidence>
<name>A0A4P9Y4A1_9FUNG</name>
<feature type="domain" description="GST N-terminal" evidence="5">
    <location>
        <begin position="2"/>
        <end position="84"/>
    </location>
</feature>
<dbReference type="Gene3D" id="3.30.70.1010">
    <property type="entry name" value="Translation elongation factor EF1B, gamma chain, conserved domain"/>
    <property type="match status" value="1"/>
</dbReference>
<evidence type="ECO:0000313" key="7">
    <source>
        <dbReference type="EMBL" id="RKP12660.1"/>
    </source>
</evidence>
<dbReference type="PANTHER" id="PTHR43986:SF1">
    <property type="entry name" value="ELONGATION FACTOR 1-GAMMA"/>
    <property type="match status" value="1"/>
</dbReference>
<dbReference type="PROSITE" id="PS50040">
    <property type="entry name" value="EF1G_C"/>
    <property type="match status" value="1"/>
</dbReference>
<dbReference type="InterPro" id="IPR050802">
    <property type="entry name" value="EF-GSTs"/>
</dbReference>
<dbReference type="InterPro" id="IPR010987">
    <property type="entry name" value="Glutathione-S-Trfase_C-like"/>
</dbReference>
<dbReference type="Pfam" id="PF00043">
    <property type="entry name" value="GST_C"/>
    <property type="match status" value="1"/>
</dbReference>
<evidence type="ECO:0000259" key="5">
    <source>
        <dbReference type="PROSITE" id="PS50404"/>
    </source>
</evidence>
<dbReference type="InterPro" id="IPR001662">
    <property type="entry name" value="EF1B_G_C"/>
</dbReference>
<dbReference type="SUPFAM" id="SSF89942">
    <property type="entry name" value="eEF1-gamma domain"/>
    <property type="match status" value="1"/>
</dbReference>
<evidence type="ECO:0000259" key="6">
    <source>
        <dbReference type="PROSITE" id="PS50405"/>
    </source>
</evidence>
<dbReference type="AlphaFoldDB" id="A0A4P9Y4A1"/>